<keyword evidence="1" id="KW-0433">Leucine-rich repeat</keyword>
<feature type="compositionally biased region" description="Polar residues" evidence="3">
    <location>
        <begin position="91"/>
        <end position="106"/>
    </location>
</feature>
<name>A0AAP0JHZ0_9MAGN</name>
<dbReference type="InterPro" id="IPR013210">
    <property type="entry name" value="LRR_N_plant-typ"/>
</dbReference>
<organism evidence="5 6">
    <name type="scientific">Stephania yunnanensis</name>
    <dbReference type="NCBI Taxonomy" id="152371"/>
    <lineage>
        <taxon>Eukaryota</taxon>
        <taxon>Viridiplantae</taxon>
        <taxon>Streptophyta</taxon>
        <taxon>Embryophyta</taxon>
        <taxon>Tracheophyta</taxon>
        <taxon>Spermatophyta</taxon>
        <taxon>Magnoliopsida</taxon>
        <taxon>Ranunculales</taxon>
        <taxon>Menispermaceae</taxon>
        <taxon>Menispermoideae</taxon>
        <taxon>Cissampelideae</taxon>
        <taxon>Stephania</taxon>
    </lineage>
</organism>
<feature type="domain" description="Leucine-rich repeat-containing N-terminal plant-type" evidence="4">
    <location>
        <begin position="1"/>
        <end position="34"/>
    </location>
</feature>
<keyword evidence="2" id="KW-0677">Repeat</keyword>
<evidence type="ECO:0000256" key="2">
    <source>
        <dbReference type="ARBA" id="ARBA00022737"/>
    </source>
</evidence>
<protein>
    <recommendedName>
        <fullName evidence="4">Leucine-rich repeat-containing N-terminal plant-type domain-containing protein</fullName>
    </recommendedName>
</protein>
<accession>A0AAP0JHZ0</accession>
<reference evidence="5 6" key="1">
    <citation type="submission" date="2024-01" db="EMBL/GenBank/DDBJ databases">
        <title>Genome assemblies of Stephania.</title>
        <authorList>
            <person name="Yang L."/>
        </authorList>
    </citation>
    <scope>NUCLEOTIDE SEQUENCE [LARGE SCALE GENOMIC DNA]</scope>
    <source>
        <strain evidence="5">YNDBR</strain>
        <tissue evidence="5">Leaf</tissue>
    </source>
</reference>
<dbReference type="AlphaFoldDB" id="A0AAP0JHZ0"/>
<dbReference type="Pfam" id="PF08263">
    <property type="entry name" value="LRRNT_2"/>
    <property type="match status" value="1"/>
</dbReference>
<dbReference type="EMBL" id="JBBNAF010000006">
    <property type="protein sequence ID" value="KAK9134292.1"/>
    <property type="molecule type" value="Genomic_DNA"/>
</dbReference>
<proteinExistence type="predicted"/>
<sequence length="159" mass="17192">MAFKSTTSDPNNNISSWAPTTTNSCSSNWFGATCINNHISHIVLEGCTPSPRPLTALSTLCVLGLKRNHLSDTLPTNPKQDIIGPADHASRSTNPNPTSHPQTTVNNQCDKLRQSVNDRNLNTSLTSHDSHARTQKREAQSALKPSPRSVMAVVPIVSD</sequence>
<comment type="caution">
    <text evidence="5">The sequence shown here is derived from an EMBL/GenBank/DDBJ whole genome shotgun (WGS) entry which is preliminary data.</text>
</comment>
<feature type="region of interest" description="Disordered" evidence="3">
    <location>
        <begin position="70"/>
        <end position="106"/>
    </location>
</feature>
<dbReference type="Proteomes" id="UP001420932">
    <property type="component" value="Unassembled WGS sequence"/>
</dbReference>
<gene>
    <name evidence="5" type="ORF">Syun_013622</name>
</gene>
<evidence type="ECO:0000256" key="3">
    <source>
        <dbReference type="SAM" id="MobiDB-lite"/>
    </source>
</evidence>
<feature type="compositionally biased region" description="Basic and acidic residues" evidence="3">
    <location>
        <begin position="128"/>
        <end position="139"/>
    </location>
</feature>
<evidence type="ECO:0000313" key="6">
    <source>
        <dbReference type="Proteomes" id="UP001420932"/>
    </source>
</evidence>
<keyword evidence="6" id="KW-1185">Reference proteome</keyword>
<evidence type="ECO:0000259" key="4">
    <source>
        <dbReference type="Pfam" id="PF08263"/>
    </source>
</evidence>
<evidence type="ECO:0000256" key="1">
    <source>
        <dbReference type="ARBA" id="ARBA00022614"/>
    </source>
</evidence>
<feature type="region of interest" description="Disordered" evidence="3">
    <location>
        <begin position="121"/>
        <end position="148"/>
    </location>
</feature>
<dbReference type="InterPro" id="IPR032675">
    <property type="entry name" value="LRR_dom_sf"/>
</dbReference>
<dbReference type="Gene3D" id="3.80.10.10">
    <property type="entry name" value="Ribonuclease Inhibitor"/>
    <property type="match status" value="1"/>
</dbReference>
<evidence type="ECO:0000313" key="5">
    <source>
        <dbReference type="EMBL" id="KAK9134292.1"/>
    </source>
</evidence>